<keyword evidence="7" id="KW-1185">Reference proteome</keyword>
<dbReference type="Pfam" id="PF00069">
    <property type="entry name" value="Pkinase"/>
    <property type="match status" value="1"/>
</dbReference>
<dbReference type="AlphaFoldDB" id="A0A067BQG5"/>
<keyword evidence="3" id="KW-1133">Transmembrane helix</keyword>
<dbReference type="SUPFAM" id="SSF52058">
    <property type="entry name" value="L domain-like"/>
    <property type="match status" value="1"/>
</dbReference>
<evidence type="ECO:0000256" key="2">
    <source>
        <dbReference type="ARBA" id="ARBA00022737"/>
    </source>
</evidence>
<sequence>MHRHAVAWSLLLAVAVDAAVTIWGVLGNRLPRTVTQRTFTTDCGNVNFTYPSTWAPLLSPTCIWHPLGRVSRASMEKRRNGMNSTVAGLMTIMNGLDVNFSDNNRVDHIESLPSTVATIVLDDLGIQTLNPSLALDFAGDVISASTLYATQQMGNNSIRSIDNIAFPPTLKTLSLQNNSISKLGNVNAKNLAALVLDRNQIRTLDGTDSLPSNLEGLFISYNQLETLRDVAFPLMMVTIDAGGNRISRIHDVTWPPLLLHLNLSSNGLVSLDNVTFPSSLGYLELVDNGITEIRANFPAALQTLCLARNNITAFYANASQFQILANLANNSTNLTYINHVDAAGRFTGTGPCDIFLSTTNTNATCVGHVRTELLWGTFPICIVPDTVHPLPPVSSSTGDATSIISIVAGLLFALLLLVALGVFYKRRHTRTSKWLISTTDRSSDLEAAILDRAAAVANDVRFDPRFHGAIVPAQSILYKEVVAKGGYGVVYVATMVLRGRETKVAMKRLRPERADDTAAVEAFMDEIRLMSQLEHPHVVGFLGVTWTHLHNIGLLTEYMEHGDLWGLLQSRPHLAWTAADAKRANVDSDVTKASLLLDVVKGLRYLHACDPTVVHRDLKAKNVLIGTNFVAKLGDFGSSRLYDEDDNTMTSEIGTIPWIAPEVLKGVRYSEKADMYSLGVLLSELDTHRVPYADFSLLVPEAGGNVQMTKARIAMLVVAGDLRPTFSPSCPPSLLAIATKCLAYDQTARPTANQVYTWLHHLHAA</sequence>
<dbReference type="PROSITE" id="PS00108">
    <property type="entry name" value="PROTEIN_KINASE_ST"/>
    <property type="match status" value="1"/>
</dbReference>
<dbReference type="Gene3D" id="1.10.510.10">
    <property type="entry name" value="Transferase(Phosphotransferase) domain 1"/>
    <property type="match status" value="1"/>
</dbReference>
<dbReference type="InterPro" id="IPR001611">
    <property type="entry name" value="Leu-rich_rpt"/>
</dbReference>
<dbReference type="VEuPathDB" id="FungiDB:SPRG_13911"/>
<keyword evidence="2" id="KW-0677">Repeat</keyword>
<evidence type="ECO:0000256" key="4">
    <source>
        <dbReference type="SAM" id="SignalP"/>
    </source>
</evidence>
<dbReference type="SMART" id="SM00220">
    <property type="entry name" value="S_TKc"/>
    <property type="match status" value="1"/>
</dbReference>
<dbReference type="RefSeq" id="XP_012208583.1">
    <property type="nucleotide sequence ID" value="XM_012353193.1"/>
</dbReference>
<keyword evidence="6" id="KW-0418">Kinase</keyword>
<dbReference type="STRING" id="695850.A0A067BQG5"/>
<dbReference type="InterPro" id="IPR000719">
    <property type="entry name" value="Prot_kinase_dom"/>
</dbReference>
<feature type="transmembrane region" description="Helical" evidence="3">
    <location>
        <begin position="403"/>
        <end position="424"/>
    </location>
</feature>
<dbReference type="InterPro" id="IPR032675">
    <property type="entry name" value="LRR_dom_sf"/>
</dbReference>
<feature type="signal peptide" evidence="4">
    <location>
        <begin position="1"/>
        <end position="18"/>
    </location>
</feature>
<dbReference type="KEGG" id="spar:SPRG_13911"/>
<accession>A0A067BQG5</accession>
<evidence type="ECO:0000313" key="7">
    <source>
        <dbReference type="Proteomes" id="UP000030745"/>
    </source>
</evidence>
<evidence type="ECO:0000259" key="5">
    <source>
        <dbReference type="PROSITE" id="PS50011"/>
    </source>
</evidence>
<dbReference type="PANTHER" id="PTHR44329:SF214">
    <property type="entry name" value="PROTEIN KINASE DOMAIN-CONTAINING PROTEIN"/>
    <property type="match status" value="1"/>
</dbReference>
<name>A0A067BQG5_SAPPC</name>
<evidence type="ECO:0000256" key="3">
    <source>
        <dbReference type="SAM" id="Phobius"/>
    </source>
</evidence>
<dbReference type="EMBL" id="KK583305">
    <property type="protein sequence ID" value="KDO20699.1"/>
    <property type="molecule type" value="Genomic_DNA"/>
</dbReference>
<dbReference type="PROSITE" id="PS51450">
    <property type="entry name" value="LRR"/>
    <property type="match status" value="1"/>
</dbReference>
<evidence type="ECO:0000313" key="6">
    <source>
        <dbReference type="EMBL" id="KDO20699.1"/>
    </source>
</evidence>
<dbReference type="NCBIfam" id="TIGR01167">
    <property type="entry name" value="LPXTG_anchor"/>
    <property type="match status" value="1"/>
</dbReference>
<dbReference type="PROSITE" id="PS50011">
    <property type="entry name" value="PROTEIN_KINASE_DOM"/>
    <property type="match status" value="1"/>
</dbReference>
<proteinExistence type="predicted"/>
<dbReference type="PANTHER" id="PTHR44329">
    <property type="entry name" value="SERINE/THREONINE-PROTEIN KINASE TNNI3K-RELATED"/>
    <property type="match status" value="1"/>
</dbReference>
<keyword evidence="6" id="KW-0808">Transferase</keyword>
<dbReference type="InterPro" id="IPR051681">
    <property type="entry name" value="Ser/Thr_Kinases-Pseudokinases"/>
</dbReference>
<dbReference type="InterPro" id="IPR011009">
    <property type="entry name" value="Kinase-like_dom_sf"/>
</dbReference>
<keyword evidence="4" id="KW-0732">Signal</keyword>
<dbReference type="SUPFAM" id="SSF56112">
    <property type="entry name" value="Protein kinase-like (PK-like)"/>
    <property type="match status" value="1"/>
</dbReference>
<dbReference type="Gene3D" id="1.20.5.100">
    <property type="entry name" value="Cytochrome c1, transmembrane anchor, C-terminal"/>
    <property type="match status" value="1"/>
</dbReference>
<keyword evidence="1" id="KW-0433">Leucine-rich repeat</keyword>
<protein>
    <submittedName>
        <fullName evidence="6">TKL protein kinase</fullName>
    </submittedName>
</protein>
<gene>
    <name evidence="6" type="ORF">SPRG_13911</name>
</gene>
<dbReference type="InterPro" id="IPR008271">
    <property type="entry name" value="Ser/Thr_kinase_AS"/>
</dbReference>
<feature type="domain" description="Protein kinase" evidence="5">
    <location>
        <begin position="476"/>
        <end position="759"/>
    </location>
</feature>
<dbReference type="GO" id="GO:0004674">
    <property type="term" value="F:protein serine/threonine kinase activity"/>
    <property type="evidence" value="ECO:0007669"/>
    <property type="project" value="TreeGrafter"/>
</dbReference>
<feature type="chain" id="PRO_5001637806" evidence="4">
    <location>
        <begin position="19"/>
        <end position="765"/>
    </location>
</feature>
<dbReference type="OMA" id="SSWQMPT"/>
<dbReference type="Gene3D" id="3.30.200.20">
    <property type="entry name" value="Phosphorylase Kinase, domain 1"/>
    <property type="match status" value="1"/>
</dbReference>
<dbReference type="OrthoDB" id="266138at2759"/>
<dbReference type="GeneID" id="24135749"/>
<dbReference type="GO" id="GO:0005524">
    <property type="term" value="F:ATP binding"/>
    <property type="evidence" value="ECO:0007669"/>
    <property type="project" value="InterPro"/>
</dbReference>
<dbReference type="Proteomes" id="UP000030745">
    <property type="component" value="Unassembled WGS sequence"/>
</dbReference>
<reference evidence="6 7" key="1">
    <citation type="journal article" date="2013" name="PLoS Genet.">
        <title>Distinctive expansion of potential virulence genes in the genome of the oomycete fish pathogen Saprolegnia parasitica.</title>
        <authorList>
            <person name="Jiang R.H."/>
            <person name="de Bruijn I."/>
            <person name="Haas B.J."/>
            <person name="Belmonte R."/>
            <person name="Lobach L."/>
            <person name="Christie J."/>
            <person name="van den Ackerveken G."/>
            <person name="Bottin A."/>
            <person name="Bulone V."/>
            <person name="Diaz-Moreno S.M."/>
            <person name="Dumas B."/>
            <person name="Fan L."/>
            <person name="Gaulin E."/>
            <person name="Govers F."/>
            <person name="Grenville-Briggs L.J."/>
            <person name="Horner N.R."/>
            <person name="Levin J.Z."/>
            <person name="Mammella M."/>
            <person name="Meijer H.J."/>
            <person name="Morris P."/>
            <person name="Nusbaum C."/>
            <person name="Oome S."/>
            <person name="Phillips A.J."/>
            <person name="van Rooyen D."/>
            <person name="Rzeszutek E."/>
            <person name="Saraiva M."/>
            <person name="Secombes C.J."/>
            <person name="Seidl M.F."/>
            <person name="Snel B."/>
            <person name="Stassen J.H."/>
            <person name="Sykes S."/>
            <person name="Tripathy S."/>
            <person name="van den Berg H."/>
            <person name="Vega-Arreguin J.C."/>
            <person name="Wawra S."/>
            <person name="Young S.K."/>
            <person name="Zeng Q."/>
            <person name="Dieguez-Uribeondo J."/>
            <person name="Russ C."/>
            <person name="Tyler B.M."/>
            <person name="van West P."/>
        </authorList>
    </citation>
    <scope>NUCLEOTIDE SEQUENCE [LARGE SCALE GENOMIC DNA]</scope>
    <source>
        <strain evidence="6 7">CBS 223.65</strain>
    </source>
</reference>
<organism evidence="6 7">
    <name type="scientific">Saprolegnia parasitica (strain CBS 223.65)</name>
    <dbReference type="NCBI Taxonomy" id="695850"/>
    <lineage>
        <taxon>Eukaryota</taxon>
        <taxon>Sar</taxon>
        <taxon>Stramenopiles</taxon>
        <taxon>Oomycota</taxon>
        <taxon>Saprolegniomycetes</taxon>
        <taxon>Saprolegniales</taxon>
        <taxon>Saprolegniaceae</taxon>
        <taxon>Saprolegnia</taxon>
    </lineage>
</organism>
<dbReference type="SMART" id="SM00364">
    <property type="entry name" value="LRR_BAC"/>
    <property type="match status" value="3"/>
</dbReference>
<keyword evidence="3" id="KW-0812">Transmembrane</keyword>
<evidence type="ECO:0000256" key="1">
    <source>
        <dbReference type="ARBA" id="ARBA00022614"/>
    </source>
</evidence>
<dbReference type="Gene3D" id="3.80.10.10">
    <property type="entry name" value="Ribonuclease Inhibitor"/>
    <property type="match status" value="1"/>
</dbReference>
<keyword evidence="3" id="KW-0472">Membrane</keyword>